<dbReference type="EMBL" id="JAENGP010000005">
    <property type="protein sequence ID" value="MBK1780893.1"/>
    <property type="molecule type" value="Genomic_DNA"/>
</dbReference>
<evidence type="ECO:0000313" key="1">
    <source>
        <dbReference type="EMBL" id="MBK1780893.1"/>
    </source>
</evidence>
<keyword evidence="2" id="KW-1185">Reference proteome</keyword>
<protein>
    <recommendedName>
        <fullName evidence="3">HNH endonuclease</fullName>
    </recommendedName>
</protein>
<dbReference type="Proteomes" id="UP000635316">
    <property type="component" value="Unassembled WGS sequence"/>
</dbReference>
<reference evidence="1 2" key="1">
    <citation type="submission" date="2020-12" db="EMBL/GenBank/DDBJ databases">
        <authorList>
            <person name="Lu T."/>
            <person name="Wang Q."/>
            <person name="Han X."/>
        </authorList>
    </citation>
    <scope>NUCLEOTIDE SEQUENCE [LARGE SCALE GENOMIC DNA]</scope>
    <source>
        <strain evidence="1 2">WQ 585</strain>
    </source>
</reference>
<name>A0ABS1EDC5_9BURK</name>
<evidence type="ECO:0008006" key="3">
    <source>
        <dbReference type="Google" id="ProtNLM"/>
    </source>
</evidence>
<sequence length="85" mass="9890">MGKRVRTSFIQFGSMYDLQLNEVWNLVLACKECNRWQDGGKASNLPQKKFLDRLHHRNEYLIESNHPLKETLHSDMGATTAALTW</sequence>
<evidence type="ECO:0000313" key="2">
    <source>
        <dbReference type="Proteomes" id="UP000635316"/>
    </source>
</evidence>
<organism evidence="1 2">
    <name type="scientific">Advenella mandrilli</name>
    <dbReference type="NCBI Taxonomy" id="2800330"/>
    <lineage>
        <taxon>Bacteria</taxon>
        <taxon>Pseudomonadati</taxon>
        <taxon>Pseudomonadota</taxon>
        <taxon>Betaproteobacteria</taxon>
        <taxon>Burkholderiales</taxon>
        <taxon>Alcaligenaceae</taxon>
    </lineage>
</organism>
<comment type="caution">
    <text evidence="1">The sequence shown here is derived from an EMBL/GenBank/DDBJ whole genome shotgun (WGS) entry which is preliminary data.</text>
</comment>
<gene>
    <name evidence="1" type="ORF">JHL22_06655</name>
</gene>
<accession>A0ABS1EDC5</accession>
<proteinExistence type="predicted"/>